<dbReference type="AlphaFoldDB" id="A0A4S2MXI0"/>
<reference evidence="2 3" key="1">
    <citation type="submission" date="2019-04" db="EMBL/GenBank/DDBJ databases">
        <title>Comparative genomics and transcriptomics to analyze fruiting body development in filamentous ascomycetes.</title>
        <authorList>
            <consortium name="DOE Joint Genome Institute"/>
            <person name="Lutkenhaus R."/>
            <person name="Traeger S."/>
            <person name="Breuer J."/>
            <person name="Kuo A."/>
            <person name="Lipzen A."/>
            <person name="Pangilinan J."/>
            <person name="Dilworth D."/>
            <person name="Sandor L."/>
            <person name="Poggeler S."/>
            <person name="Barry K."/>
            <person name="Grigoriev I.V."/>
            <person name="Nowrousian M."/>
        </authorList>
    </citation>
    <scope>NUCLEOTIDE SEQUENCE [LARGE SCALE GENOMIC DNA]</scope>
    <source>
        <strain evidence="2 3">CBS 389.68</strain>
    </source>
</reference>
<feature type="region of interest" description="Disordered" evidence="1">
    <location>
        <begin position="1"/>
        <end position="93"/>
    </location>
</feature>
<dbReference type="Proteomes" id="UP000298138">
    <property type="component" value="Unassembled WGS sequence"/>
</dbReference>
<gene>
    <name evidence="2" type="ORF">EX30DRAFT_348606</name>
</gene>
<protein>
    <submittedName>
        <fullName evidence="2">Uncharacterized protein</fullName>
    </submittedName>
</protein>
<evidence type="ECO:0000313" key="3">
    <source>
        <dbReference type="Proteomes" id="UP000298138"/>
    </source>
</evidence>
<organism evidence="2 3">
    <name type="scientific">Ascodesmis nigricans</name>
    <dbReference type="NCBI Taxonomy" id="341454"/>
    <lineage>
        <taxon>Eukaryota</taxon>
        <taxon>Fungi</taxon>
        <taxon>Dikarya</taxon>
        <taxon>Ascomycota</taxon>
        <taxon>Pezizomycotina</taxon>
        <taxon>Pezizomycetes</taxon>
        <taxon>Pezizales</taxon>
        <taxon>Ascodesmidaceae</taxon>
        <taxon>Ascodesmis</taxon>
    </lineage>
</organism>
<feature type="compositionally biased region" description="Polar residues" evidence="1">
    <location>
        <begin position="77"/>
        <end position="90"/>
    </location>
</feature>
<proteinExistence type="predicted"/>
<dbReference type="InParanoid" id="A0A4S2MXI0"/>
<name>A0A4S2MXI0_9PEZI</name>
<evidence type="ECO:0000313" key="2">
    <source>
        <dbReference type="EMBL" id="TGZ81409.1"/>
    </source>
</evidence>
<feature type="compositionally biased region" description="Basic and acidic residues" evidence="1">
    <location>
        <begin position="192"/>
        <end position="203"/>
    </location>
</feature>
<evidence type="ECO:0000256" key="1">
    <source>
        <dbReference type="SAM" id="MobiDB-lite"/>
    </source>
</evidence>
<feature type="region of interest" description="Disordered" evidence="1">
    <location>
        <begin position="109"/>
        <end position="203"/>
    </location>
</feature>
<sequence>MCLPLHKSNSPAHQQQQSSPSTPSTPPVRQHLPPPQPSSSRAPSPFKLPLLSPALTSTLNLTRRLSRPLSPKKEKQQQNLRYTPDEQQTPPDIHQKHLSLRTRARLQAPFPARQPTPGVDDFSPSGPNPQTQQEEEQGEGGINNNNSSNNNTPAASEMGSESSTKPTLSGLKRNLSTRLGSLRGRRPSSQHSLDKARKAQERAELREAESRLMRQLSIRLVQDEDQDTDHISPISGDGNNNGAGIVRPSLRREKTLRRKQYEEMFGVDTAEEVVEVDYQDEVRRREREKEREAREVEKVVRGDLKRSETLRRKELGISMGGRPKEWRDRRYEEAFGVN</sequence>
<feature type="compositionally biased region" description="Low complexity" evidence="1">
    <location>
        <begin position="14"/>
        <end position="31"/>
    </location>
</feature>
<feature type="compositionally biased region" description="Low complexity" evidence="1">
    <location>
        <begin position="38"/>
        <end position="69"/>
    </location>
</feature>
<accession>A0A4S2MXI0</accession>
<dbReference type="EMBL" id="ML220119">
    <property type="protein sequence ID" value="TGZ81409.1"/>
    <property type="molecule type" value="Genomic_DNA"/>
</dbReference>
<feature type="compositionally biased region" description="Low complexity" evidence="1">
    <location>
        <begin position="142"/>
        <end position="152"/>
    </location>
</feature>
<keyword evidence="3" id="KW-1185">Reference proteome</keyword>